<protein>
    <submittedName>
        <fullName evidence="2">Uncharacterized protein</fullName>
    </submittedName>
</protein>
<dbReference type="Proteomes" id="UP000095009">
    <property type="component" value="Unassembled WGS sequence"/>
</dbReference>
<dbReference type="STRING" id="857566.A0A1E3PDP1"/>
<evidence type="ECO:0000256" key="1">
    <source>
        <dbReference type="SAM" id="MobiDB-lite"/>
    </source>
</evidence>
<proteinExistence type="predicted"/>
<sequence length="95" mass="11170">MIGSASVDDLLQDRATRHLSDMTNNVLRRQEERRRRSRSVTLDEDRERYSVYNNPNLSMPLDGPWLKINGDEVIYANSDGSLSKKRARFEEWEEL</sequence>
<organism evidence="2 3">
    <name type="scientific">Nadsonia fulvescens var. elongata DSM 6958</name>
    <dbReference type="NCBI Taxonomy" id="857566"/>
    <lineage>
        <taxon>Eukaryota</taxon>
        <taxon>Fungi</taxon>
        <taxon>Dikarya</taxon>
        <taxon>Ascomycota</taxon>
        <taxon>Saccharomycotina</taxon>
        <taxon>Dipodascomycetes</taxon>
        <taxon>Dipodascales</taxon>
        <taxon>Dipodascales incertae sedis</taxon>
        <taxon>Nadsonia</taxon>
    </lineage>
</organism>
<evidence type="ECO:0000313" key="2">
    <source>
        <dbReference type="EMBL" id="ODQ63501.1"/>
    </source>
</evidence>
<gene>
    <name evidence="2" type="ORF">NADFUDRAFT_84171</name>
</gene>
<reference evidence="2 3" key="1">
    <citation type="journal article" date="2016" name="Proc. Natl. Acad. Sci. U.S.A.">
        <title>Comparative genomics of biotechnologically important yeasts.</title>
        <authorList>
            <person name="Riley R."/>
            <person name="Haridas S."/>
            <person name="Wolfe K.H."/>
            <person name="Lopes M.R."/>
            <person name="Hittinger C.T."/>
            <person name="Goeker M."/>
            <person name="Salamov A.A."/>
            <person name="Wisecaver J.H."/>
            <person name="Long T.M."/>
            <person name="Calvey C.H."/>
            <person name="Aerts A.L."/>
            <person name="Barry K.W."/>
            <person name="Choi C."/>
            <person name="Clum A."/>
            <person name="Coughlan A.Y."/>
            <person name="Deshpande S."/>
            <person name="Douglass A.P."/>
            <person name="Hanson S.J."/>
            <person name="Klenk H.-P."/>
            <person name="LaButti K.M."/>
            <person name="Lapidus A."/>
            <person name="Lindquist E.A."/>
            <person name="Lipzen A.M."/>
            <person name="Meier-Kolthoff J.P."/>
            <person name="Ohm R.A."/>
            <person name="Otillar R.P."/>
            <person name="Pangilinan J.L."/>
            <person name="Peng Y."/>
            <person name="Rokas A."/>
            <person name="Rosa C.A."/>
            <person name="Scheuner C."/>
            <person name="Sibirny A.A."/>
            <person name="Slot J.C."/>
            <person name="Stielow J.B."/>
            <person name="Sun H."/>
            <person name="Kurtzman C.P."/>
            <person name="Blackwell M."/>
            <person name="Grigoriev I.V."/>
            <person name="Jeffries T.W."/>
        </authorList>
    </citation>
    <scope>NUCLEOTIDE SEQUENCE [LARGE SCALE GENOMIC DNA]</scope>
    <source>
        <strain evidence="2 3">DSM 6958</strain>
    </source>
</reference>
<feature type="region of interest" description="Disordered" evidence="1">
    <location>
        <begin position="21"/>
        <end position="41"/>
    </location>
</feature>
<dbReference type="AlphaFoldDB" id="A0A1E3PDP1"/>
<name>A0A1E3PDP1_9ASCO</name>
<keyword evidence="3" id="KW-1185">Reference proteome</keyword>
<dbReference type="EMBL" id="KV454414">
    <property type="protein sequence ID" value="ODQ63501.1"/>
    <property type="molecule type" value="Genomic_DNA"/>
</dbReference>
<evidence type="ECO:0000313" key="3">
    <source>
        <dbReference type="Proteomes" id="UP000095009"/>
    </source>
</evidence>
<accession>A0A1E3PDP1</accession>